<keyword evidence="8 10" id="KW-0414">Isoprene biosynthesis</keyword>
<feature type="domain" description="GHMP kinase C-terminal" evidence="12">
    <location>
        <begin position="198"/>
        <end position="256"/>
    </location>
</feature>
<dbReference type="HAMAP" id="MF_00061">
    <property type="entry name" value="IspE"/>
    <property type="match status" value="1"/>
</dbReference>
<feature type="active site" evidence="10">
    <location>
        <position position="7"/>
    </location>
</feature>
<accession>A0A7V2T392</accession>
<evidence type="ECO:0000256" key="4">
    <source>
        <dbReference type="ARBA" id="ARBA00022679"/>
    </source>
</evidence>
<evidence type="ECO:0000256" key="8">
    <source>
        <dbReference type="ARBA" id="ARBA00023229"/>
    </source>
</evidence>
<dbReference type="UniPathway" id="UPA00056">
    <property type="reaction ID" value="UER00094"/>
</dbReference>
<name>A0A7V2T392_LEUMU</name>
<dbReference type="Proteomes" id="UP000885750">
    <property type="component" value="Unassembled WGS sequence"/>
</dbReference>
<dbReference type="GO" id="GO:0005524">
    <property type="term" value="F:ATP binding"/>
    <property type="evidence" value="ECO:0007669"/>
    <property type="project" value="UniProtKB-UniRule"/>
</dbReference>
<feature type="domain" description="GHMP kinase N-terminal" evidence="11">
    <location>
        <begin position="63"/>
        <end position="139"/>
    </location>
</feature>
<keyword evidence="7 10" id="KW-0067">ATP-binding</keyword>
<dbReference type="Gene3D" id="3.30.230.10">
    <property type="match status" value="1"/>
</dbReference>
<evidence type="ECO:0000313" key="13">
    <source>
        <dbReference type="EMBL" id="HFC92593.1"/>
    </source>
</evidence>
<comment type="caution">
    <text evidence="13">The sequence shown here is derived from an EMBL/GenBank/DDBJ whole genome shotgun (WGS) entry which is preliminary data.</text>
</comment>
<dbReference type="SUPFAM" id="SSF55060">
    <property type="entry name" value="GHMP Kinase, C-terminal domain"/>
    <property type="match status" value="1"/>
</dbReference>
<dbReference type="InterPro" id="IPR006204">
    <property type="entry name" value="GHMP_kinase_N_dom"/>
</dbReference>
<comment type="similarity">
    <text evidence="1 10">Belongs to the GHMP kinase family. IspE subfamily.</text>
</comment>
<proteinExistence type="inferred from homology"/>
<dbReference type="PANTHER" id="PTHR43527:SF2">
    <property type="entry name" value="4-DIPHOSPHOCYTIDYL-2-C-METHYL-D-ERYTHRITOL KINASE, CHLOROPLASTIC"/>
    <property type="match status" value="1"/>
</dbReference>
<dbReference type="AlphaFoldDB" id="A0A7V2T392"/>
<keyword evidence="5 10" id="KW-0547">Nucleotide-binding</keyword>
<dbReference type="InterPro" id="IPR013750">
    <property type="entry name" value="GHMP_kinase_C_dom"/>
</dbReference>
<evidence type="ECO:0000256" key="6">
    <source>
        <dbReference type="ARBA" id="ARBA00022777"/>
    </source>
</evidence>
<dbReference type="InterPro" id="IPR014721">
    <property type="entry name" value="Ribsml_uS5_D2-typ_fold_subgr"/>
</dbReference>
<evidence type="ECO:0000256" key="1">
    <source>
        <dbReference type="ARBA" id="ARBA00009684"/>
    </source>
</evidence>
<dbReference type="PANTHER" id="PTHR43527">
    <property type="entry name" value="4-DIPHOSPHOCYTIDYL-2-C-METHYL-D-ERYTHRITOL KINASE, CHLOROPLASTIC"/>
    <property type="match status" value="1"/>
</dbReference>
<dbReference type="Gene3D" id="3.30.70.890">
    <property type="entry name" value="GHMP kinase, C-terminal domain"/>
    <property type="match status" value="1"/>
</dbReference>
<organism evidence="13">
    <name type="scientific">Leucothrix mucor</name>
    <dbReference type="NCBI Taxonomy" id="45248"/>
    <lineage>
        <taxon>Bacteria</taxon>
        <taxon>Pseudomonadati</taxon>
        <taxon>Pseudomonadota</taxon>
        <taxon>Gammaproteobacteria</taxon>
        <taxon>Thiotrichales</taxon>
        <taxon>Thiotrichaceae</taxon>
        <taxon>Leucothrix</taxon>
    </lineage>
</organism>
<feature type="binding site" evidence="10">
    <location>
        <begin position="90"/>
        <end position="100"/>
    </location>
    <ligand>
        <name>ATP</name>
        <dbReference type="ChEBI" id="CHEBI:30616"/>
    </ligand>
</feature>
<dbReference type="GO" id="GO:0050515">
    <property type="term" value="F:4-(cytidine 5'-diphospho)-2-C-methyl-D-erythritol kinase activity"/>
    <property type="evidence" value="ECO:0007669"/>
    <property type="project" value="UniProtKB-UniRule"/>
</dbReference>
<dbReference type="NCBIfam" id="TIGR00154">
    <property type="entry name" value="ispE"/>
    <property type="match status" value="1"/>
</dbReference>
<reference evidence="13" key="1">
    <citation type="journal article" date="2020" name="mSystems">
        <title>Genome- and Community-Level Interaction Insights into Carbon Utilization and Element Cycling Functions of Hydrothermarchaeota in Hydrothermal Sediment.</title>
        <authorList>
            <person name="Zhou Z."/>
            <person name="Liu Y."/>
            <person name="Xu W."/>
            <person name="Pan J."/>
            <person name="Luo Z.H."/>
            <person name="Li M."/>
        </authorList>
    </citation>
    <scope>NUCLEOTIDE SEQUENCE [LARGE SCALE GENOMIC DNA]</scope>
    <source>
        <strain evidence="13">HyVt-493</strain>
    </source>
</reference>
<dbReference type="SUPFAM" id="SSF54211">
    <property type="entry name" value="Ribosomal protein S5 domain 2-like"/>
    <property type="match status" value="1"/>
</dbReference>
<dbReference type="Pfam" id="PF08544">
    <property type="entry name" value="GHMP_kinases_C"/>
    <property type="match status" value="1"/>
</dbReference>
<evidence type="ECO:0000259" key="11">
    <source>
        <dbReference type="Pfam" id="PF00288"/>
    </source>
</evidence>
<evidence type="ECO:0000256" key="3">
    <source>
        <dbReference type="ARBA" id="ARBA00017473"/>
    </source>
</evidence>
<protein>
    <recommendedName>
        <fullName evidence="3 10">4-diphosphocytidyl-2-C-methyl-D-erythritol kinase</fullName>
        <shortName evidence="10">CMK</shortName>
        <ecNumber evidence="2 10">2.7.1.148</ecNumber>
    </recommendedName>
    <alternativeName>
        <fullName evidence="9 10">4-(cytidine-5'-diphospho)-2-C-methyl-D-erythritol kinase</fullName>
    </alternativeName>
</protein>
<feature type="active site" evidence="10">
    <location>
        <position position="132"/>
    </location>
</feature>
<dbReference type="InterPro" id="IPR020568">
    <property type="entry name" value="Ribosomal_Su5_D2-typ_SF"/>
</dbReference>
<gene>
    <name evidence="10" type="primary">ispE</name>
    <name evidence="13" type="ORF">ENJ51_07255</name>
</gene>
<comment type="pathway">
    <text evidence="10">Isoprenoid biosynthesis; isopentenyl diphosphate biosynthesis via DXP pathway; isopentenyl diphosphate from 1-deoxy-D-xylulose 5-phosphate: step 3/6.</text>
</comment>
<evidence type="ECO:0000256" key="5">
    <source>
        <dbReference type="ARBA" id="ARBA00022741"/>
    </source>
</evidence>
<dbReference type="GO" id="GO:0016114">
    <property type="term" value="P:terpenoid biosynthetic process"/>
    <property type="evidence" value="ECO:0007669"/>
    <property type="project" value="UniProtKB-UniRule"/>
</dbReference>
<evidence type="ECO:0000259" key="12">
    <source>
        <dbReference type="Pfam" id="PF08544"/>
    </source>
</evidence>
<comment type="catalytic activity">
    <reaction evidence="10">
        <text>4-CDP-2-C-methyl-D-erythritol + ATP = 4-CDP-2-C-methyl-D-erythritol 2-phosphate + ADP + H(+)</text>
        <dbReference type="Rhea" id="RHEA:18437"/>
        <dbReference type="ChEBI" id="CHEBI:15378"/>
        <dbReference type="ChEBI" id="CHEBI:30616"/>
        <dbReference type="ChEBI" id="CHEBI:57823"/>
        <dbReference type="ChEBI" id="CHEBI:57919"/>
        <dbReference type="ChEBI" id="CHEBI:456216"/>
        <dbReference type="EC" id="2.7.1.148"/>
    </reaction>
</comment>
<dbReference type="InterPro" id="IPR004424">
    <property type="entry name" value="IspE"/>
</dbReference>
<dbReference type="EMBL" id="DRMS01000269">
    <property type="protein sequence ID" value="HFC92593.1"/>
    <property type="molecule type" value="Genomic_DNA"/>
</dbReference>
<comment type="function">
    <text evidence="10">Catalyzes the phosphorylation of the position 2 hydroxy group of 4-diphosphocytidyl-2C-methyl-D-erythritol.</text>
</comment>
<evidence type="ECO:0000256" key="2">
    <source>
        <dbReference type="ARBA" id="ARBA00012052"/>
    </source>
</evidence>
<evidence type="ECO:0000256" key="10">
    <source>
        <dbReference type="HAMAP-Rule" id="MF_00061"/>
    </source>
</evidence>
<evidence type="ECO:0000256" key="9">
    <source>
        <dbReference type="ARBA" id="ARBA00032554"/>
    </source>
</evidence>
<dbReference type="EC" id="2.7.1.148" evidence="2 10"/>
<dbReference type="GO" id="GO:0019288">
    <property type="term" value="P:isopentenyl diphosphate biosynthetic process, methylerythritol 4-phosphate pathway"/>
    <property type="evidence" value="ECO:0007669"/>
    <property type="project" value="UniProtKB-UniRule"/>
</dbReference>
<sequence>MLLAPAKLNLFLHITGQREDGYHHLQTVFQFLDYGDEIELNLRDDGQIKRLSGLKSIKTEDDLVIQAANLLKAHTKSSQGVEIRVRKKLPVGGGLGGGSSDAATTLVGLNTLWGCRLTTDTLADLGLQLGADVPVFVRGYAAWAEGIGEVLEPIFLDENWFVVVHPNVFVSTAEIFSDQALTRDCEPCKIARFLEGQVTNVFEPVVRNKHPDVAKALDWLSSYSPARLTGSGSCIFAKFSDKTVAKKVLNELPSRWFGFVAKGLNKSPLQTSLEKYL</sequence>
<keyword evidence="6 10" id="KW-0418">Kinase</keyword>
<evidence type="ECO:0000256" key="7">
    <source>
        <dbReference type="ARBA" id="ARBA00022840"/>
    </source>
</evidence>
<dbReference type="Pfam" id="PF00288">
    <property type="entry name" value="GHMP_kinases_N"/>
    <property type="match status" value="1"/>
</dbReference>
<keyword evidence="4 10" id="KW-0808">Transferase</keyword>
<dbReference type="InterPro" id="IPR036554">
    <property type="entry name" value="GHMP_kinase_C_sf"/>
</dbReference>
<dbReference type="PIRSF" id="PIRSF010376">
    <property type="entry name" value="IspE"/>
    <property type="match status" value="1"/>
</dbReference>